<dbReference type="EMBL" id="JBHLSV010000031">
    <property type="protein sequence ID" value="MFC0675874.1"/>
    <property type="molecule type" value="Genomic_DNA"/>
</dbReference>
<evidence type="ECO:0000313" key="3">
    <source>
        <dbReference type="Proteomes" id="UP001589793"/>
    </source>
</evidence>
<name>A0ABV6RFV2_9MICO</name>
<reference evidence="2 3" key="1">
    <citation type="submission" date="2024-09" db="EMBL/GenBank/DDBJ databases">
        <authorList>
            <person name="Sun Q."/>
            <person name="Mori K."/>
        </authorList>
    </citation>
    <scope>NUCLEOTIDE SEQUENCE [LARGE SCALE GENOMIC DNA]</scope>
    <source>
        <strain evidence="2 3">CICC 10874</strain>
    </source>
</reference>
<accession>A0ABV6RFV2</accession>
<dbReference type="RefSeq" id="WP_376982909.1">
    <property type="nucleotide sequence ID" value="NZ_JBHLSV010000031.1"/>
</dbReference>
<protein>
    <submittedName>
        <fullName evidence="2">GTPase family protein</fullName>
    </submittedName>
</protein>
<gene>
    <name evidence="2" type="ORF">ACFFF6_18140</name>
</gene>
<evidence type="ECO:0000313" key="2">
    <source>
        <dbReference type="EMBL" id="MFC0675874.1"/>
    </source>
</evidence>
<feature type="non-terminal residue" evidence="2">
    <location>
        <position position="293"/>
    </location>
</feature>
<dbReference type="PANTHER" id="PTHR42698:SF1">
    <property type="entry name" value="GTPASE ERA, MITOCHONDRIAL"/>
    <property type="match status" value="1"/>
</dbReference>
<dbReference type="SUPFAM" id="SSF52540">
    <property type="entry name" value="P-loop containing nucleoside triphosphate hydrolases"/>
    <property type="match status" value="1"/>
</dbReference>
<dbReference type="Proteomes" id="UP001589793">
    <property type="component" value="Unassembled WGS sequence"/>
</dbReference>
<keyword evidence="3" id="KW-1185">Reference proteome</keyword>
<dbReference type="PANTHER" id="PTHR42698">
    <property type="entry name" value="GTPASE ERA"/>
    <property type="match status" value="1"/>
</dbReference>
<comment type="caution">
    <text evidence="2">The sequence shown here is derived from an EMBL/GenBank/DDBJ whole genome shotgun (WGS) entry which is preliminary data.</text>
</comment>
<dbReference type="InterPro" id="IPR027417">
    <property type="entry name" value="P-loop_NTPase"/>
</dbReference>
<dbReference type="Gene3D" id="3.40.50.300">
    <property type="entry name" value="P-loop containing nucleotide triphosphate hydrolases"/>
    <property type="match status" value="1"/>
</dbReference>
<organism evidence="2 3">
    <name type="scientific">Brachybacterium hainanense</name>
    <dbReference type="NCBI Taxonomy" id="1541174"/>
    <lineage>
        <taxon>Bacteria</taxon>
        <taxon>Bacillati</taxon>
        <taxon>Actinomycetota</taxon>
        <taxon>Actinomycetes</taxon>
        <taxon>Micrococcales</taxon>
        <taxon>Dermabacteraceae</taxon>
        <taxon>Brachybacterium</taxon>
    </lineage>
</organism>
<dbReference type="Pfam" id="PF01926">
    <property type="entry name" value="MMR_HSR1"/>
    <property type="match status" value="1"/>
</dbReference>
<dbReference type="InterPro" id="IPR006073">
    <property type="entry name" value="GTP-bd"/>
</dbReference>
<evidence type="ECO:0000259" key="1">
    <source>
        <dbReference type="Pfam" id="PF01926"/>
    </source>
</evidence>
<dbReference type="InterPro" id="IPR005662">
    <property type="entry name" value="GTPase_Era-like"/>
</dbReference>
<proteinExistence type="predicted"/>
<sequence length="293" mass="30681">MSRRRAAPALPELAAALGRAAESMDQIAPASALAHARDVLARGRRRRTLSAEHTVVGVFGATGSGKSSLVNALVGQQITRAAVRRPTTAAPVAAIVGEDGAEELLDWLEVGDRHVLVGESSLAGEAEGGGIILLDLPDLDSVERGNRAVAERMTGLVDVIVWVTDPQKYADAVLHRDFVAPFAGHEAVTLAVLNQVDLIRPGERAGVLASFAAILRRDGLADVEVLGVSAQTGEGIEELRSRLRRIARARDAATLRGRADVQQAARRLREAADPAGLPARVLPADAAAVDAAV</sequence>
<feature type="domain" description="G" evidence="1">
    <location>
        <begin position="56"/>
        <end position="170"/>
    </location>
</feature>